<evidence type="ECO:0000313" key="8">
    <source>
        <dbReference type="Proteomes" id="UP000017184"/>
    </source>
</evidence>
<dbReference type="Gene3D" id="2.40.128.200">
    <property type="match status" value="1"/>
</dbReference>
<keyword evidence="2" id="KW-0472">Membrane</keyword>
<gene>
    <name evidence="7" type="ORF">Cenrod_2225</name>
</gene>
<dbReference type="PROSITE" id="PS51257">
    <property type="entry name" value="PROKAR_LIPOPROTEIN"/>
    <property type="match status" value="1"/>
</dbReference>
<feature type="chain" id="PRO_5004662905" description="C-type lysozyme inhibitor domain-containing protein" evidence="5">
    <location>
        <begin position="19"/>
        <end position="119"/>
    </location>
</feature>
<dbReference type="Proteomes" id="UP000017184">
    <property type="component" value="Chromosome"/>
</dbReference>
<reference evidence="7 8" key="1">
    <citation type="journal article" date="2013" name="Genome Biol.">
        <title>Genomic analysis reveals key aspects of prokaryotic symbiosis in the phototrophic consortium "Chlorochromatium aggregatum".</title>
        <authorList>
            <person name="Liu Z."/>
            <person name="Muller J."/>
            <person name="Li T."/>
            <person name="Alvey R.M."/>
            <person name="Vogl K."/>
            <person name="Frigaard N.U."/>
            <person name="Rockwell N.C."/>
            <person name="Boyd E.S."/>
            <person name="Tomsho L.P."/>
            <person name="Schuster S.C."/>
            <person name="Henke P."/>
            <person name="Rohde M."/>
            <person name="Overmann J."/>
            <person name="Bryant D.A."/>
        </authorList>
    </citation>
    <scope>NUCLEOTIDE SEQUENCE [LARGE SCALE GENOMIC DNA]</scope>
    <source>
        <strain evidence="7">CR</strain>
    </source>
</reference>
<dbReference type="RefSeq" id="WP_022775633.1">
    <property type="nucleotide sequence ID" value="NC_022576.1"/>
</dbReference>
<evidence type="ECO:0000256" key="2">
    <source>
        <dbReference type="ARBA" id="ARBA00023136"/>
    </source>
</evidence>
<evidence type="ECO:0000313" key="7">
    <source>
        <dbReference type="EMBL" id="AGX88292.1"/>
    </source>
</evidence>
<feature type="signal peptide" evidence="5">
    <location>
        <begin position="1"/>
        <end position="18"/>
    </location>
</feature>
<dbReference type="InterPro" id="IPR018660">
    <property type="entry name" value="MliC"/>
</dbReference>
<feature type="domain" description="C-type lysozyme inhibitor" evidence="6">
    <location>
        <begin position="44"/>
        <end position="107"/>
    </location>
</feature>
<keyword evidence="3" id="KW-0564">Palmitate</keyword>
<evidence type="ECO:0000259" key="6">
    <source>
        <dbReference type="Pfam" id="PF09864"/>
    </source>
</evidence>
<organism evidence="7 8">
    <name type="scientific">Candidatus Symbiobacter mobilis CR</name>
    <dbReference type="NCBI Taxonomy" id="946483"/>
    <lineage>
        <taxon>Bacteria</taxon>
        <taxon>Pseudomonadati</taxon>
        <taxon>Pseudomonadota</taxon>
        <taxon>Betaproteobacteria</taxon>
        <taxon>Burkholderiales</taxon>
        <taxon>Comamonadaceae</taxon>
    </lineage>
</organism>
<protein>
    <recommendedName>
        <fullName evidence="6">C-type lysozyme inhibitor domain-containing protein</fullName>
    </recommendedName>
</protein>
<proteinExistence type="predicted"/>
<dbReference type="OrthoDB" id="8550040at2"/>
<evidence type="ECO:0000256" key="3">
    <source>
        <dbReference type="ARBA" id="ARBA00023139"/>
    </source>
</evidence>
<keyword evidence="4" id="KW-0449">Lipoprotein</keyword>
<keyword evidence="8" id="KW-1185">Reference proteome</keyword>
<evidence type="ECO:0000256" key="5">
    <source>
        <dbReference type="SAM" id="SignalP"/>
    </source>
</evidence>
<name>U5NA62_9BURK</name>
<dbReference type="Pfam" id="PF09864">
    <property type="entry name" value="MliC"/>
    <property type="match status" value="1"/>
</dbReference>
<evidence type="ECO:0000256" key="4">
    <source>
        <dbReference type="ARBA" id="ARBA00023288"/>
    </source>
</evidence>
<dbReference type="EMBL" id="CP004885">
    <property type="protein sequence ID" value="AGX88292.1"/>
    <property type="molecule type" value="Genomic_DNA"/>
</dbReference>
<keyword evidence="1 5" id="KW-0732">Signal</keyword>
<dbReference type="AlphaFoldDB" id="U5NA62"/>
<evidence type="ECO:0000256" key="1">
    <source>
        <dbReference type="ARBA" id="ARBA00022729"/>
    </source>
</evidence>
<accession>U5NA62</accession>
<dbReference type="KEGG" id="cbx:Cenrod_2225"/>
<dbReference type="HOGENOM" id="CLU_151151_2_0_4"/>
<sequence>MKQRINALTLSFILLASACTDTTQDQDTTTGHANESPLALSFNYHCESGEVITASYPSTDTATIRYKGGIYHMQRAVSASGGRYVGDEWEWWTKGPGGMLSRLNADGNSGDSIEICTES</sequence>
<dbReference type="SUPFAM" id="SSF141488">
    <property type="entry name" value="YdhA-like"/>
    <property type="match status" value="1"/>
</dbReference>
<dbReference type="eggNOG" id="COG3895">
    <property type="taxonomic scope" value="Bacteria"/>
</dbReference>
<dbReference type="InterPro" id="IPR036328">
    <property type="entry name" value="MliC_sf"/>
</dbReference>